<dbReference type="RefSeq" id="WP_259550472.1">
    <property type="nucleotide sequence ID" value="NZ_BAABHW010000002.1"/>
</dbReference>
<sequence length="213" mass="23777">METFDLDAARRHYPLPDGIEDVVVNRAQLATALKASENTVTKWLAKGMPCIQEGGNGRDYQLQLGDCYAWRMWSIEAETEAKRRADQAAAQLAMAFVNPDEEDEAQAQLSPKQIREFAEADLVRNKAAEMRRELVRAARVREVFEDVLVQFRTSTLTMVDFAEREFGLEPVQAAKLQIRADQVLIDARTRIEALLAPTGEVRAIDAGKAGVGD</sequence>
<name>A0ABP9LCK4_9RHOB</name>
<evidence type="ECO:0000313" key="1">
    <source>
        <dbReference type="EMBL" id="GAA5073520.1"/>
    </source>
</evidence>
<organism evidence="1 2">
    <name type="scientific">[Roseibacterium] beibuensis</name>
    <dbReference type="NCBI Taxonomy" id="1193142"/>
    <lineage>
        <taxon>Bacteria</taxon>
        <taxon>Pseudomonadati</taxon>
        <taxon>Pseudomonadota</taxon>
        <taxon>Alphaproteobacteria</taxon>
        <taxon>Rhodobacterales</taxon>
        <taxon>Roseobacteraceae</taxon>
        <taxon>Roseicyclus</taxon>
    </lineage>
</organism>
<keyword evidence="2" id="KW-1185">Reference proteome</keyword>
<accession>A0ABP9LCK4</accession>
<protein>
    <submittedName>
        <fullName evidence="1">Terminase small subunit</fullName>
    </submittedName>
</protein>
<reference evidence="2" key="1">
    <citation type="journal article" date="2019" name="Int. J. Syst. Evol. Microbiol.">
        <title>The Global Catalogue of Microorganisms (GCM) 10K type strain sequencing project: providing services to taxonomists for standard genome sequencing and annotation.</title>
        <authorList>
            <consortium name="The Broad Institute Genomics Platform"/>
            <consortium name="The Broad Institute Genome Sequencing Center for Infectious Disease"/>
            <person name="Wu L."/>
            <person name="Ma J."/>
        </authorList>
    </citation>
    <scope>NUCLEOTIDE SEQUENCE [LARGE SCALE GENOMIC DNA]</scope>
    <source>
        <strain evidence="2">JCM 18015</strain>
    </source>
</reference>
<dbReference type="Gene3D" id="1.10.10.10">
    <property type="entry name" value="Winged helix-like DNA-binding domain superfamily/Winged helix DNA-binding domain"/>
    <property type="match status" value="1"/>
</dbReference>
<gene>
    <name evidence="1" type="ORF">GCM10023209_19530</name>
</gene>
<dbReference type="InterPro" id="IPR036388">
    <property type="entry name" value="WH-like_DNA-bd_sf"/>
</dbReference>
<dbReference type="Proteomes" id="UP001499910">
    <property type="component" value="Unassembled WGS sequence"/>
</dbReference>
<proteinExistence type="predicted"/>
<dbReference type="EMBL" id="BAABHW010000002">
    <property type="protein sequence ID" value="GAA5073520.1"/>
    <property type="molecule type" value="Genomic_DNA"/>
</dbReference>
<comment type="caution">
    <text evidence="1">The sequence shown here is derived from an EMBL/GenBank/DDBJ whole genome shotgun (WGS) entry which is preliminary data.</text>
</comment>
<evidence type="ECO:0000313" key="2">
    <source>
        <dbReference type="Proteomes" id="UP001499910"/>
    </source>
</evidence>